<evidence type="ECO:0000259" key="1">
    <source>
        <dbReference type="PROSITE" id="PS51186"/>
    </source>
</evidence>
<proteinExistence type="predicted"/>
<dbReference type="EMBL" id="VTEG01000003">
    <property type="protein sequence ID" value="TYS00311.1"/>
    <property type="molecule type" value="Genomic_DNA"/>
</dbReference>
<protein>
    <submittedName>
        <fullName evidence="2">GNAT family N-acetyltransferase</fullName>
    </submittedName>
</protein>
<keyword evidence="2" id="KW-0808">Transferase</keyword>
<dbReference type="RefSeq" id="WP_148953398.1">
    <property type="nucleotide sequence ID" value="NZ_VTEG01000003.1"/>
</dbReference>
<dbReference type="SUPFAM" id="SSF55729">
    <property type="entry name" value="Acyl-CoA N-acyltransferases (Nat)"/>
    <property type="match status" value="1"/>
</dbReference>
<sequence>MFKHKIDENLSLKLPELKDAEEFFALTDSSRDYLREWLPWLDGTKSPEDTKEFIQYSLKNYAQQKSLTALILFKGEIAGTAGFNQIDRSNGIAYIGYWLGQGFQGLGIMTRVVESLIDHAFSELEMNKVEIRAAVENRKSRGIPERLGFVKEGRIRCAEKLYGKYVDHEVYGLLLEEWKKKQN</sequence>
<dbReference type="GO" id="GO:1990189">
    <property type="term" value="F:protein N-terminal-serine acetyltransferase activity"/>
    <property type="evidence" value="ECO:0007669"/>
    <property type="project" value="TreeGrafter"/>
</dbReference>
<dbReference type="InterPro" id="IPR016181">
    <property type="entry name" value="Acyl_CoA_acyltransferase"/>
</dbReference>
<dbReference type="GO" id="GO:0008999">
    <property type="term" value="F:protein-N-terminal-alanine acetyltransferase activity"/>
    <property type="evidence" value="ECO:0007669"/>
    <property type="project" value="TreeGrafter"/>
</dbReference>
<reference evidence="2 3" key="1">
    <citation type="submission" date="2019-08" db="EMBL/GenBank/DDBJ databases">
        <title>Bacillus genomes from the desert of Cuatro Cienegas, Coahuila.</title>
        <authorList>
            <person name="Olmedo-Alvarez G."/>
        </authorList>
    </citation>
    <scope>NUCLEOTIDE SEQUENCE [LARGE SCALE GENOMIC DNA]</scope>
    <source>
        <strain evidence="2 3">CH128b_4D</strain>
    </source>
</reference>
<comment type="caution">
    <text evidence="2">The sequence shown here is derived from an EMBL/GenBank/DDBJ whole genome shotgun (WGS) entry which is preliminary data.</text>
</comment>
<accession>A0A5D4MH20</accession>
<name>A0A5D4MH20_9BACI</name>
<dbReference type="PROSITE" id="PS51186">
    <property type="entry name" value="GNAT"/>
    <property type="match status" value="1"/>
</dbReference>
<dbReference type="GO" id="GO:0005737">
    <property type="term" value="C:cytoplasm"/>
    <property type="evidence" value="ECO:0007669"/>
    <property type="project" value="TreeGrafter"/>
</dbReference>
<dbReference type="Gene3D" id="3.40.630.30">
    <property type="match status" value="1"/>
</dbReference>
<gene>
    <name evidence="2" type="ORF">FZC84_07155</name>
</gene>
<dbReference type="PANTHER" id="PTHR43441">
    <property type="entry name" value="RIBOSOMAL-PROTEIN-SERINE ACETYLTRANSFERASE"/>
    <property type="match status" value="1"/>
</dbReference>
<evidence type="ECO:0000313" key="3">
    <source>
        <dbReference type="Proteomes" id="UP000325182"/>
    </source>
</evidence>
<dbReference type="PANTHER" id="PTHR43441:SF12">
    <property type="entry name" value="RIBOSOMAL N-ACETYLTRANSFERASE YDAF-RELATED"/>
    <property type="match status" value="1"/>
</dbReference>
<dbReference type="InterPro" id="IPR051908">
    <property type="entry name" value="Ribosomal_N-acetyltransferase"/>
</dbReference>
<dbReference type="Pfam" id="PF13302">
    <property type="entry name" value="Acetyltransf_3"/>
    <property type="match status" value="1"/>
</dbReference>
<evidence type="ECO:0000313" key="2">
    <source>
        <dbReference type="EMBL" id="TYS00311.1"/>
    </source>
</evidence>
<dbReference type="Proteomes" id="UP000325182">
    <property type="component" value="Unassembled WGS sequence"/>
</dbReference>
<dbReference type="InterPro" id="IPR000182">
    <property type="entry name" value="GNAT_dom"/>
</dbReference>
<feature type="domain" description="N-acetyltransferase" evidence="1">
    <location>
        <begin position="21"/>
        <end position="176"/>
    </location>
</feature>
<organism evidence="2 3">
    <name type="scientific">Rossellomorea vietnamensis</name>
    <dbReference type="NCBI Taxonomy" id="218284"/>
    <lineage>
        <taxon>Bacteria</taxon>
        <taxon>Bacillati</taxon>
        <taxon>Bacillota</taxon>
        <taxon>Bacilli</taxon>
        <taxon>Bacillales</taxon>
        <taxon>Bacillaceae</taxon>
        <taxon>Rossellomorea</taxon>
    </lineage>
</organism>
<dbReference type="AlphaFoldDB" id="A0A5D4MH20"/>